<reference evidence="14 15" key="1">
    <citation type="submission" date="2019-02" db="EMBL/GenBank/DDBJ databases">
        <title>Peptostreptococcaceae bacterium ZHW00191 nov., a new bacterium isolated from the human gut.</title>
        <authorList>
            <person name="Zhou H.-W."/>
            <person name="Chen X.-J."/>
        </authorList>
    </citation>
    <scope>NUCLEOTIDE SEQUENCE [LARGE SCALE GENOMIC DNA]</scope>
    <source>
        <strain evidence="14 15">ZHW00191</strain>
    </source>
</reference>
<evidence type="ECO:0000256" key="9">
    <source>
        <dbReference type="ARBA" id="ARBA00022842"/>
    </source>
</evidence>
<dbReference type="GO" id="GO:0004143">
    <property type="term" value="F:ATP-dependent diacylglycerol kinase activity"/>
    <property type="evidence" value="ECO:0007669"/>
    <property type="project" value="TreeGrafter"/>
</dbReference>
<keyword evidence="10" id="KW-0443">Lipid metabolism</keyword>
<dbReference type="Pfam" id="PF19279">
    <property type="entry name" value="YegS_C"/>
    <property type="match status" value="1"/>
</dbReference>
<dbReference type="PROSITE" id="PS50146">
    <property type="entry name" value="DAGK"/>
    <property type="match status" value="1"/>
</dbReference>
<evidence type="ECO:0000256" key="8">
    <source>
        <dbReference type="ARBA" id="ARBA00022840"/>
    </source>
</evidence>
<dbReference type="NCBIfam" id="TIGR00147">
    <property type="entry name" value="YegS/Rv2252/BmrU family lipid kinase"/>
    <property type="match status" value="1"/>
</dbReference>
<dbReference type="PANTHER" id="PTHR12358">
    <property type="entry name" value="SPHINGOSINE KINASE"/>
    <property type="match status" value="1"/>
</dbReference>
<evidence type="ECO:0000256" key="6">
    <source>
        <dbReference type="ARBA" id="ARBA00022741"/>
    </source>
</evidence>
<name>A0A544QVM1_9FIRM</name>
<dbReference type="InterPro" id="IPR005218">
    <property type="entry name" value="Diacylglycerol/lipid_kinase"/>
</dbReference>
<dbReference type="Gene3D" id="2.60.200.40">
    <property type="match status" value="1"/>
</dbReference>
<dbReference type="OrthoDB" id="142078at2"/>
<dbReference type="Gene3D" id="3.40.50.10330">
    <property type="entry name" value="Probable inorganic polyphosphate/atp-NAD kinase, domain 1"/>
    <property type="match status" value="1"/>
</dbReference>
<dbReference type="Pfam" id="PF00781">
    <property type="entry name" value="DAGK_cat"/>
    <property type="match status" value="1"/>
</dbReference>
<keyword evidence="12" id="KW-1208">Phospholipid metabolism</keyword>
<dbReference type="AlphaFoldDB" id="A0A544QVM1"/>
<dbReference type="PANTHER" id="PTHR12358:SF106">
    <property type="entry name" value="LIPID KINASE YEGS"/>
    <property type="match status" value="1"/>
</dbReference>
<dbReference type="InterPro" id="IPR045540">
    <property type="entry name" value="YegS/DAGK_C"/>
</dbReference>
<evidence type="ECO:0000313" key="15">
    <source>
        <dbReference type="Proteomes" id="UP000317863"/>
    </source>
</evidence>
<feature type="domain" description="DAGKc" evidence="13">
    <location>
        <begin position="1"/>
        <end position="130"/>
    </location>
</feature>
<evidence type="ECO:0000256" key="7">
    <source>
        <dbReference type="ARBA" id="ARBA00022777"/>
    </source>
</evidence>
<sequence>MKKVKFIYNPNSGEKKIASRLDDIIRVYQKNGYYVIPYRLDYDIPAYISICDIDDSYDHIVICGGDGTIDLIVNELKKRDINIPIGIIPSGTANDFANALGLSFEPEEAIKNIISSKSKKIDIGKVNNKYFINVASSGMFTDVSQKINTHMKNSFGRIGYYIKGIEEALSMREFNVTVTSDEVSYSGNMYLLLVFNGKTAGNINLAYKSEFDDGYLDVIIFKGMPIPKSIPVFIGVLKGEHLDFDTDDEILYFKTKKLVIDCDESDLGTDIDGEKGPSFPLCIECIEGAIEVLGIDL</sequence>
<dbReference type="EMBL" id="SGJB01000007">
    <property type="protein sequence ID" value="TQQ84726.1"/>
    <property type="molecule type" value="Genomic_DNA"/>
</dbReference>
<keyword evidence="15" id="KW-1185">Reference proteome</keyword>
<keyword evidence="6" id="KW-0547">Nucleotide-binding</keyword>
<comment type="caution">
    <text evidence="14">The sequence shown here is derived from an EMBL/GenBank/DDBJ whole genome shotgun (WGS) entry which is preliminary data.</text>
</comment>
<evidence type="ECO:0000256" key="2">
    <source>
        <dbReference type="ARBA" id="ARBA00005983"/>
    </source>
</evidence>
<evidence type="ECO:0000256" key="11">
    <source>
        <dbReference type="ARBA" id="ARBA00023209"/>
    </source>
</evidence>
<protein>
    <submittedName>
        <fullName evidence="14">YegS/Rv2252/BmrU family lipid kinase</fullName>
    </submittedName>
</protein>
<evidence type="ECO:0000256" key="12">
    <source>
        <dbReference type="ARBA" id="ARBA00023264"/>
    </source>
</evidence>
<comment type="similarity">
    <text evidence="2">Belongs to the diacylglycerol/lipid kinase family.</text>
</comment>
<evidence type="ECO:0000256" key="4">
    <source>
        <dbReference type="ARBA" id="ARBA00022679"/>
    </source>
</evidence>
<keyword evidence="4" id="KW-0808">Transferase</keyword>
<accession>A0A544QVM1</accession>
<dbReference type="GO" id="GO:0005886">
    <property type="term" value="C:plasma membrane"/>
    <property type="evidence" value="ECO:0007669"/>
    <property type="project" value="TreeGrafter"/>
</dbReference>
<keyword evidence="8" id="KW-0067">ATP-binding</keyword>
<evidence type="ECO:0000256" key="1">
    <source>
        <dbReference type="ARBA" id="ARBA00001946"/>
    </source>
</evidence>
<evidence type="ECO:0000256" key="3">
    <source>
        <dbReference type="ARBA" id="ARBA00022516"/>
    </source>
</evidence>
<proteinExistence type="inferred from homology"/>
<gene>
    <name evidence="14" type="ORF">EXD82_04800</name>
</gene>
<dbReference type="RefSeq" id="WP_142535781.1">
    <property type="nucleotide sequence ID" value="NZ_SGJB01000007.1"/>
</dbReference>
<keyword evidence="11" id="KW-0594">Phospholipid biosynthesis</keyword>
<dbReference type="Proteomes" id="UP000317863">
    <property type="component" value="Unassembled WGS sequence"/>
</dbReference>
<evidence type="ECO:0000256" key="5">
    <source>
        <dbReference type="ARBA" id="ARBA00022723"/>
    </source>
</evidence>
<comment type="cofactor">
    <cofactor evidence="1">
        <name>Mg(2+)</name>
        <dbReference type="ChEBI" id="CHEBI:18420"/>
    </cofactor>
</comment>
<dbReference type="InterPro" id="IPR016064">
    <property type="entry name" value="NAD/diacylglycerol_kinase_sf"/>
</dbReference>
<dbReference type="SUPFAM" id="SSF111331">
    <property type="entry name" value="NAD kinase/diacylglycerol kinase-like"/>
    <property type="match status" value="1"/>
</dbReference>
<keyword evidence="5" id="KW-0479">Metal-binding</keyword>
<keyword evidence="3" id="KW-0444">Lipid biosynthesis</keyword>
<keyword evidence="9" id="KW-0460">Magnesium</keyword>
<dbReference type="InterPro" id="IPR050187">
    <property type="entry name" value="Lipid_Phosphate_FormReg"/>
</dbReference>
<evidence type="ECO:0000259" key="13">
    <source>
        <dbReference type="PROSITE" id="PS50146"/>
    </source>
</evidence>
<evidence type="ECO:0000256" key="10">
    <source>
        <dbReference type="ARBA" id="ARBA00023098"/>
    </source>
</evidence>
<dbReference type="GO" id="GO:0008654">
    <property type="term" value="P:phospholipid biosynthetic process"/>
    <property type="evidence" value="ECO:0007669"/>
    <property type="project" value="UniProtKB-KW"/>
</dbReference>
<dbReference type="InterPro" id="IPR001206">
    <property type="entry name" value="Diacylglycerol_kinase_cat_dom"/>
</dbReference>
<dbReference type="NCBIfam" id="NF009605">
    <property type="entry name" value="PRK13059.1"/>
    <property type="match status" value="1"/>
</dbReference>
<organism evidence="14 15">
    <name type="scientific">Peptacetobacter hominis</name>
    <dbReference type="NCBI Taxonomy" id="2743610"/>
    <lineage>
        <taxon>Bacteria</taxon>
        <taxon>Bacillati</taxon>
        <taxon>Bacillota</taxon>
        <taxon>Clostridia</taxon>
        <taxon>Peptostreptococcales</taxon>
        <taxon>Peptostreptococcaceae</taxon>
        <taxon>Peptacetobacter</taxon>
    </lineage>
</organism>
<dbReference type="InterPro" id="IPR017438">
    <property type="entry name" value="ATP-NAD_kinase_N"/>
</dbReference>
<evidence type="ECO:0000313" key="14">
    <source>
        <dbReference type="EMBL" id="TQQ84726.1"/>
    </source>
</evidence>
<dbReference type="GO" id="GO:0005524">
    <property type="term" value="F:ATP binding"/>
    <property type="evidence" value="ECO:0007669"/>
    <property type="project" value="UniProtKB-KW"/>
</dbReference>
<keyword evidence="7 14" id="KW-0418">Kinase</keyword>
<dbReference type="SMART" id="SM00046">
    <property type="entry name" value="DAGKc"/>
    <property type="match status" value="1"/>
</dbReference>
<dbReference type="GO" id="GO:0046872">
    <property type="term" value="F:metal ion binding"/>
    <property type="evidence" value="ECO:0007669"/>
    <property type="project" value="UniProtKB-KW"/>
</dbReference>